<feature type="transmembrane region" description="Helical" evidence="1">
    <location>
        <begin position="248"/>
        <end position="269"/>
    </location>
</feature>
<dbReference type="Proteomes" id="UP000054007">
    <property type="component" value="Unassembled WGS sequence"/>
</dbReference>
<keyword evidence="1" id="KW-1133">Transmembrane helix</keyword>
<evidence type="ECO:0000256" key="1">
    <source>
        <dbReference type="SAM" id="Phobius"/>
    </source>
</evidence>
<reference evidence="2 3" key="1">
    <citation type="journal article" date="2015" name="Fungal Genet. Biol.">
        <title>Evolution of novel wood decay mechanisms in Agaricales revealed by the genome sequences of Fistulina hepatica and Cylindrobasidium torrendii.</title>
        <authorList>
            <person name="Floudas D."/>
            <person name="Held B.W."/>
            <person name="Riley R."/>
            <person name="Nagy L.G."/>
            <person name="Koehler G."/>
            <person name="Ransdell A.S."/>
            <person name="Younus H."/>
            <person name="Chow J."/>
            <person name="Chiniquy J."/>
            <person name="Lipzen A."/>
            <person name="Tritt A."/>
            <person name="Sun H."/>
            <person name="Haridas S."/>
            <person name="LaButti K."/>
            <person name="Ohm R.A."/>
            <person name="Kues U."/>
            <person name="Blanchette R.A."/>
            <person name="Grigoriev I.V."/>
            <person name="Minto R.E."/>
            <person name="Hibbett D.S."/>
        </authorList>
    </citation>
    <scope>NUCLEOTIDE SEQUENCE [LARGE SCALE GENOMIC DNA]</scope>
    <source>
        <strain evidence="2 3">FP15055 ss-10</strain>
    </source>
</reference>
<evidence type="ECO:0000313" key="2">
    <source>
        <dbReference type="EMBL" id="KIY64344.1"/>
    </source>
</evidence>
<name>A0A0D7B2F2_9AGAR</name>
<gene>
    <name evidence="2" type="ORF">CYLTODRAFT_106106</name>
</gene>
<dbReference type="OrthoDB" id="3021452at2759"/>
<proteinExistence type="predicted"/>
<dbReference type="AlphaFoldDB" id="A0A0D7B2F2"/>
<keyword evidence="1" id="KW-0812">Transmembrane</keyword>
<organism evidence="2 3">
    <name type="scientific">Cylindrobasidium torrendii FP15055 ss-10</name>
    <dbReference type="NCBI Taxonomy" id="1314674"/>
    <lineage>
        <taxon>Eukaryota</taxon>
        <taxon>Fungi</taxon>
        <taxon>Dikarya</taxon>
        <taxon>Basidiomycota</taxon>
        <taxon>Agaricomycotina</taxon>
        <taxon>Agaricomycetes</taxon>
        <taxon>Agaricomycetidae</taxon>
        <taxon>Agaricales</taxon>
        <taxon>Marasmiineae</taxon>
        <taxon>Physalacriaceae</taxon>
        <taxon>Cylindrobasidium</taxon>
    </lineage>
</organism>
<keyword evidence="1" id="KW-0472">Membrane</keyword>
<evidence type="ECO:0000313" key="3">
    <source>
        <dbReference type="Proteomes" id="UP000054007"/>
    </source>
</evidence>
<accession>A0A0D7B2F2</accession>
<keyword evidence="3" id="KW-1185">Reference proteome</keyword>
<sequence length="335" mass="37123">MILVLATGDVDHLIRDSNNSTGWYTKFEFNTVLAHSNAPAPSAGVSSASAAVPTAGIGADSVVSGGNVRRSRLVEGYVQVIGCTLCIEEMQVAITERGFLAEDSTPTHPAPHPWEDFEWQETSEESIERQFLITWTPSTGLSERELVSGAPMERLLRQQTFVNDTDGDNSVDGAMRLPITLDIFEDRLERLTSTYLYSYWRKCQGPLMMFAFDCANFHDHDEAESVKQYAAWATFTGYGKEARLEIQGYRAVIAFVASLVMGVLACCLLRVRTEAKPGEEVMDWNVLDGVRLMRGSSLPMIAGDEGPEGVRIRYRPAGDGIFANLDHHEEYEKVP</sequence>
<protein>
    <submittedName>
        <fullName evidence="2">Uncharacterized protein</fullName>
    </submittedName>
</protein>
<dbReference type="EMBL" id="KN880641">
    <property type="protein sequence ID" value="KIY64344.1"/>
    <property type="molecule type" value="Genomic_DNA"/>
</dbReference>